<dbReference type="FunFam" id="3.40.309.10:FF:000004">
    <property type="entry name" value="Succinate-semialdehyde dehydrogenase I"/>
    <property type="match status" value="1"/>
</dbReference>
<comment type="caution">
    <text evidence="6">The sequence shown here is derived from an EMBL/GenBank/DDBJ whole genome shotgun (WGS) entry which is preliminary data.</text>
</comment>
<gene>
    <name evidence="6" type="primary">gabD</name>
    <name evidence="6" type="ORF">EOS_39710</name>
</gene>
<dbReference type="InterPro" id="IPR016160">
    <property type="entry name" value="Ald_DH_CS_CYS"/>
</dbReference>
<sequence length="485" mass="51275">MLTLKDPTLLKQALFLNGEWIADTDAGFIDVVNPATGASIGKVPKATRSMTAAAIEKAHSVLQKWSARPAAERSQIIKRWFDLIVANADDLASILTAEQGKPLAEARGEILYGAAFFEWYAEDAKRLHGEVLQAPSAGRRMLVLRQPIGVCAAITPWNFPMAMIPRKAAPALAAGCTMVLKPASATPFSALALAELAQRAGLPAGVFSVLTGAASEIGDELATHPLVRKLTFTGSTEVGRSLMQKASGTIKKVAMELGGNAPLIVFDDADVDVAVAGTIASKFRNMGQTCVCANRIYVQAGIHDRYVEALTRAVNALTVGDGFELGVAQGPLIDEQAVAKVEEHVADALAQGAKVVAGGKRHALGRSFFEPTVLTGVTQSMKVAIEETFGPVAPVFRFHTEEEAVAAANDTEFGLAAYFFTRDNARVWRVSEALECGIVGVNTGATSFEGAPFGGVKASGVGREGSMHGIEEFTELKYVCIAEIC</sequence>
<accession>A0A0J1CJ68</accession>
<feature type="domain" description="Aldehyde dehydrogenase" evidence="5">
    <location>
        <begin position="20"/>
        <end position="479"/>
    </location>
</feature>
<proteinExistence type="inferred from homology"/>
<evidence type="ECO:0000256" key="2">
    <source>
        <dbReference type="ARBA" id="ARBA00023002"/>
    </source>
</evidence>
<evidence type="ECO:0000256" key="3">
    <source>
        <dbReference type="PROSITE-ProRule" id="PRU10007"/>
    </source>
</evidence>
<evidence type="ECO:0000313" key="6">
    <source>
        <dbReference type="EMBL" id="KLU20737.1"/>
    </source>
</evidence>
<protein>
    <submittedName>
        <fullName evidence="6">Succinate-semialdehyde dehydrogenase</fullName>
        <ecNumber evidence="6">1.2.1.16</ecNumber>
    </submittedName>
</protein>
<dbReference type="GO" id="GO:0009450">
    <property type="term" value="P:gamma-aminobutyric acid catabolic process"/>
    <property type="evidence" value="ECO:0007669"/>
    <property type="project" value="InterPro"/>
</dbReference>
<dbReference type="Gene3D" id="3.40.605.10">
    <property type="entry name" value="Aldehyde Dehydrogenase, Chain A, domain 1"/>
    <property type="match status" value="1"/>
</dbReference>
<dbReference type="GO" id="GO:0005829">
    <property type="term" value="C:cytosol"/>
    <property type="evidence" value="ECO:0007669"/>
    <property type="project" value="TreeGrafter"/>
</dbReference>
<dbReference type="GO" id="GO:0004777">
    <property type="term" value="F:succinate-semialdehyde dehydrogenase (NAD+) activity"/>
    <property type="evidence" value="ECO:0007669"/>
    <property type="project" value="TreeGrafter"/>
</dbReference>
<dbReference type="PANTHER" id="PTHR43353">
    <property type="entry name" value="SUCCINATE-SEMIALDEHYDE DEHYDROGENASE, MITOCHONDRIAL"/>
    <property type="match status" value="1"/>
</dbReference>
<dbReference type="PROSITE" id="PS00070">
    <property type="entry name" value="ALDEHYDE_DEHYDR_CYS"/>
    <property type="match status" value="1"/>
</dbReference>
<dbReference type="CDD" id="cd07103">
    <property type="entry name" value="ALDH_F5_SSADH_GabD"/>
    <property type="match status" value="1"/>
</dbReference>
<dbReference type="InterPro" id="IPR029510">
    <property type="entry name" value="Ald_DH_CS_GLU"/>
</dbReference>
<dbReference type="InterPro" id="IPR016162">
    <property type="entry name" value="Ald_DH_N"/>
</dbReference>
<dbReference type="PATRIC" id="fig|908627.4.peg.8893"/>
<dbReference type="AlphaFoldDB" id="A0A0J1CJ68"/>
<evidence type="ECO:0000256" key="4">
    <source>
        <dbReference type="RuleBase" id="RU003345"/>
    </source>
</evidence>
<organism evidence="6 7">
    <name type="scientific">Caballeronia mineralivorans PML1(12)</name>
    <dbReference type="NCBI Taxonomy" id="908627"/>
    <lineage>
        <taxon>Bacteria</taxon>
        <taxon>Pseudomonadati</taxon>
        <taxon>Pseudomonadota</taxon>
        <taxon>Betaproteobacteria</taxon>
        <taxon>Burkholderiales</taxon>
        <taxon>Burkholderiaceae</taxon>
        <taxon>Caballeronia</taxon>
    </lineage>
</organism>
<evidence type="ECO:0000313" key="7">
    <source>
        <dbReference type="Proteomes" id="UP000035963"/>
    </source>
</evidence>
<dbReference type="PROSITE" id="PS00687">
    <property type="entry name" value="ALDEHYDE_DEHYDR_GLU"/>
    <property type="match status" value="1"/>
</dbReference>
<keyword evidence="2 4" id="KW-0560">Oxidoreductase</keyword>
<feature type="active site" evidence="3">
    <location>
        <position position="256"/>
    </location>
</feature>
<dbReference type="InterPro" id="IPR016163">
    <property type="entry name" value="Ald_DH_C"/>
</dbReference>
<dbReference type="EC" id="1.2.1.16" evidence="6"/>
<dbReference type="PANTHER" id="PTHR43353:SF5">
    <property type="entry name" value="SUCCINATE-SEMIALDEHYDE DEHYDROGENASE, MITOCHONDRIAL"/>
    <property type="match status" value="1"/>
</dbReference>
<dbReference type="Proteomes" id="UP000035963">
    <property type="component" value="Unassembled WGS sequence"/>
</dbReference>
<dbReference type="Pfam" id="PF00171">
    <property type="entry name" value="Aldedh"/>
    <property type="match status" value="1"/>
</dbReference>
<dbReference type="EMBL" id="AEJF01000243">
    <property type="protein sequence ID" value="KLU20737.1"/>
    <property type="molecule type" value="Genomic_DNA"/>
</dbReference>
<dbReference type="NCBIfam" id="TIGR01780">
    <property type="entry name" value="SSADH"/>
    <property type="match status" value="1"/>
</dbReference>
<reference evidence="6 7" key="1">
    <citation type="journal article" date="2015" name="Genome Announc.">
        <title>Draft Genome Sequence of Burkholderia sp. Strain PML1(12), an Ectomycorrhizosphere-Inhabiting Bacterium with Effective Mineral-Weathering Ability.</title>
        <authorList>
            <person name="Uroz S."/>
            <person name="Oger P."/>
        </authorList>
    </citation>
    <scope>NUCLEOTIDE SEQUENCE [LARGE SCALE GENOMIC DNA]</scope>
    <source>
        <strain evidence="7">PML1(12)</strain>
    </source>
</reference>
<dbReference type="OrthoDB" id="6187633at2"/>
<dbReference type="InterPro" id="IPR015590">
    <property type="entry name" value="Aldehyde_DH_dom"/>
</dbReference>
<evidence type="ECO:0000256" key="1">
    <source>
        <dbReference type="ARBA" id="ARBA00009986"/>
    </source>
</evidence>
<dbReference type="RefSeq" id="WP_047897721.1">
    <property type="nucleotide sequence ID" value="NZ_AEJF01000243.1"/>
</dbReference>
<dbReference type="InterPro" id="IPR010102">
    <property type="entry name" value="Succ_semiAld_DH"/>
</dbReference>
<dbReference type="InterPro" id="IPR050740">
    <property type="entry name" value="Aldehyde_DH_Superfamily"/>
</dbReference>
<evidence type="ECO:0000259" key="5">
    <source>
        <dbReference type="Pfam" id="PF00171"/>
    </source>
</evidence>
<keyword evidence="7" id="KW-1185">Reference proteome</keyword>
<dbReference type="Gene3D" id="3.40.309.10">
    <property type="entry name" value="Aldehyde Dehydrogenase, Chain A, domain 2"/>
    <property type="match status" value="1"/>
</dbReference>
<dbReference type="InterPro" id="IPR016161">
    <property type="entry name" value="Ald_DH/histidinol_DH"/>
</dbReference>
<comment type="similarity">
    <text evidence="1 4">Belongs to the aldehyde dehydrogenase family.</text>
</comment>
<name>A0A0J1CJ68_9BURK</name>
<dbReference type="SUPFAM" id="SSF53720">
    <property type="entry name" value="ALDH-like"/>
    <property type="match status" value="1"/>
</dbReference>
<dbReference type="FunFam" id="3.40.605.10:FF:000005">
    <property type="entry name" value="Succinate-semialdehyde dehydrogenase I"/>
    <property type="match status" value="1"/>
</dbReference>